<protein>
    <submittedName>
        <fullName evidence="2">Uncharacterized protein</fullName>
    </submittedName>
</protein>
<reference evidence="2" key="1">
    <citation type="submission" date="2023-10" db="EMBL/GenBank/DDBJ databases">
        <authorList>
            <person name="Chen Y."/>
            <person name="Shah S."/>
            <person name="Dougan E. K."/>
            <person name="Thang M."/>
            <person name="Chan C."/>
        </authorList>
    </citation>
    <scope>NUCLEOTIDE SEQUENCE [LARGE SCALE GENOMIC DNA]</scope>
</reference>
<dbReference type="EMBL" id="CAUYUJ010020263">
    <property type="protein sequence ID" value="CAK0896962.1"/>
    <property type="molecule type" value="Genomic_DNA"/>
</dbReference>
<organism evidence="2 3">
    <name type="scientific">Prorocentrum cordatum</name>
    <dbReference type="NCBI Taxonomy" id="2364126"/>
    <lineage>
        <taxon>Eukaryota</taxon>
        <taxon>Sar</taxon>
        <taxon>Alveolata</taxon>
        <taxon>Dinophyceae</taxon>
        <taxon>Prorocentrales</taxon>
        <taxon>Prorocentraceae</taxon>
        <taxon>Prorocentrum</taxon>
    </lineage>
</organism>
<accession>A0ABN9XBW1</accession>
<sequence>MEGGPPSLLATLVTALSATLGACWSWGCWTQAPVAPLLVPPSSSSCGAEEACHCSCDRELRRIIDLQAEVWALRCLLLVGPLVLGLATPAAGALGFLTGACRRCRYGSRGRATADAMADVLTLDVADPQVLVRYENDPHGFYWHHRVLLFRVSEDIWICLTQGQLLGVGQVDAIERMIWVVAGPRSDRFGEVIDAAIKGDENRGMGFVRNGVAVPGGEEFFVQKKIAASSLSDLQRDARADFGDVRTLGDHLDEAGQRCLRLSEAAAMMRDTEQPNFPLAGVRSVIEFLDSVASGPGNVTSYQAEWGRLSGVGEGSAVNHVHRNLCEVIRLMHSWDQVDLSVVAAAELLRWVLQNVARRVEAIGACPTDLAEESSLAAILGSRDHCSMGPENLASFDYDKIKILRGRVHVRPIRRELPPAALGYLRRASDLIEKDEAELEGTFGSGCVSA</sequence>
<keyword evidence="3" id="KW-1185">Reference proteome</keyword>
<evidence type="ECO:0000313" key="3">
    <source>
        <dbReference type="Proteomes" id="UP001189429"/>
    </source>
</evidence>
<feature type="signal peptide" evidence="1">
    <location>
        <begin position="1"/>
        <end position="25"/>
    </location>
</feature>
<dbReference type="Proteomes" id="UP001189429">
    <property type="component" value="Unassembled WGS sequence"/>
</dbReference>
<keyword evidence="1" id="KW-0732">Signal</keyword>
<gene>
    <name evidence="2" type="ORF">PCOR1329_LOCUS75284</name>
</gene>
<comment type="caution">
    <text evidence="2">The sequence shown here is derived from an EMBL/GenBank/DDBJ whole genome shotgun (WGS) entry which is preliminary data.</text>
</comment>
<evidence type="ECO:0000256" key="1">
    <source>
        <dbReference type="SAM" id="SignalP"/>
    </source>
</evidence>
<feature type="chain" id="PRO_5046728022" evidence="1">
    <location>
        <begin position="26"/>
        <end position="450"/>
    </location>
</feature>
<name>A0ABN9XBW1_9DINO</name>
<proteinExistence type="predicted"/>
<evidence type="ECO:0000313" key="2">
    <source>
        <dbReference type="EMBL" id="CAK0896962.1"/>
    </source>
</evidence>